<dbReference type="AlphaFoldDB" id="A0A914CMP8"/>
<feature type="signal peptide" evidence="1">
    <location>
        <begin position="1"/>
        <end position="17"/>
    </location>
</feature>
<keyword evidence="1" id="KW-0732">Signal</keyword>
<sequence>MKFILPVVFLAFSVVAGQNPGQLEIPKPVQPPPPVGVNIQGSENGAGGRIWGNIPIGDNGAVVKPYIDGSVGPNGGNINGGGVKVEIPFGK</sequence>
<evidence type="ECO:0000313" key="2">
    <source>
        <dbReference type="Proteomes" id="UP000887540"/>
    </source>
</evidence>
<evidence type="ECO:0000256" key="1">
    <source>
        <dbReference type="SAM" id="SignalP"/>
    </source>
</evidence>
<name>A0A914CMP8_9BILA</name>
<evidence type="ECO:0000313" key="3">
    <source>
        <dbReference type="WBParaSite" id="ACRNAN_scaffold11996.g29049.t1"/>
    </source>
</evidence>
<feature type="chain" id="PRO_5037333914" evidence="1">
    <location>
        <begin position="18"/>
        <end position="91"/>
    </location>
</feature>
<reference evidence="3" key="1">
    <citation type="submission" date="2022-11" db="UniProtKB">
        <authorList>
            <consortium name="WormBaseParasite"/>
        </authorList>
    </citation>
    <scope>IDENTIFICATION</scope>
</reference>
<dbReference type="Proteomes" id="UP000887540">
    <property type="component" value="Unplaced"/>
</dbReference>
<keyword evidence="2" id="KW-1185">Reference proteome</keyword>
<proteinExistence type="predicted"/>
<protein>
    <submittedName>
        <fullName evidence="3">Uncharacterized protein</fullName>
    </submittedName>
</protein>
<organism evidence="2 3">
    <name type="scientific">Acrobeloides nanus</name>
    <dbReference type="NCBI Taxonomy" id="290746"/>
    <lineage>
        <taxon>Eukaryota</taxon>
        <taxon>Metazoa</taxon>
        <taxon>Ecdysozoa</taxon>
        <taxon>Nematoda</taxon>
        <taxon>Chromadorea</taxon>
        <taxon>Rhabditida</taxon>
        <taxon>Tylenchina</taxon>
        <taxon>Cephalobomorpha</taxon>
        <taxon>Cephaloboidea</taxon>
        <taxon>Cephalobidae</taxon>
        <taxon>Acrobeloides</taxon>
    </lineage>
</organism>
<accession>A0A914CMP8</accession>
<dbReference type="WBParaSite" id="ACRNAN_scaffold11996.g29049.t1">
    <property type="protein sequence ID" value="ACRNAN_scaffold11996.g29049.t1"/>
    <property type="gene ID" value="ACRNAN_scaffold11996.g29049"/>
</dbReference>